<evidence type="ECO:0000256" key="1">
    <source>
        <dbReference type="SAM" id="MobiDB-lite"/>
    </source>
</evidence>
<protein>
    <submittedName>
        <fullName evidence="2">Uncharacterized protein</fullName>
    </submittedName>
</protein>
<evidence type="ECO:0000313" key="3">
    <source>
        <dbReference type="Proteomes" id="UP001215280"/>
    </source>
</evidence>
<proteinExistence type="predicted"/>
<keyword evidence="3" id="KW-1185">Reference proteome</keyword>
<dbReference type="EMBL" id="JARJLG010000148">
    <property type="protein sequence ID" value="KAJ7736564.1"/>
    <property type="molecule type" value="Genomic_DNA"/>
</dbReference>
<comment type="caution">
    <text evidence="2">The sequence shown here is derived from an EMBL/GenBank/DDBJ whole genome shotgun (WGS) entry which is preliminary data.</text>
</comment>
<name>A0AAD7I8D7_9AGAR</name>
<gene>
    <name evidence="2" type="ORF">DFH07DRAFT_842907</name>
</gene>
<accession>A0AAD7I8D7</accession>
<feature type="compositionally biased region" description="Low complexity" evidence="1">
    <location>
        <begin position="46"/>
        <end position="59"/>
    </location>
</feature>
<organism evidence="2 3">
    <name type="scientific">Mycena maculata</name>
    <dbReference type="NCBI Taxonomy" id="230809"/>
    <lineage>
        <taxon>Eukaryota</taxon>
        <taxon>Fungi</taxon>
        <taxon>Dikarya</taxon>
        <taxon>Basidiomycota</taxon>
        <taxon>Agaricomycotina</taxon>
        <taxon>Agaricomycetes</taxon>
        <taxon>Agaricomycetidae</taxon>
        <taxon>Agaricales</taxon>
        <taxon>Marasmiineae</taxon>
        <taxon>Mycenaceae</taxon>
        <taxon>Mycena</taxon>
    </lineage>
</organism>
<sequence length="165" mass="17995">MPASIAVAAGGLGCSERSRATWHTKGSPTRNGPYAKFSRTHKSFYSDGSGSPSSANPNSEVETSAPGGARCQYVHSGRRHEKSTEARTRGRCRMSPRSEKRAEKNTEIFSGGIFQRNHYYIQPDTIRLPRPKVSAGTTCPSRTHALRCTSCYLSPLSGQNAVYII</sequence>
<evidence type="ECO:0000313" key="2">
    <source>
        <dbReference type="EMBL" id="KAJ7736564.1"/>
    </source>
</evidence>
<feature type="region of interest" description="Disordered" evidence="1">
    <location>
        <begin position="1"/>
        <end position="102"/>
    </location>
</feature>
<reference evidence="2" key="1">
    <citation type="submission" date="2023-03" db="EMBL/GenBank/DDBJ databases">
        <title>Massive genome expansion in bonnet fungi (Mycena s.s.) driven by repeated elements and novel gene families across ecological guilds.</title>
        <authorList>
            <consortium name="Lawrence Berkeley National Laboratory"/>
            <person name="Harder C.B."/>
            <person name="Miyauchi S."/>
            <person name="Viragh M."/>
            <person name="Kuo A."/>
            <person name="Thoen E."/>
            <person name="Andreopoulos B."/>
            <person name="Lu D."/>
            <person name="Skrede I."/>
            <person name="Drula E."/>
            <person name="Henrissat B."/>
            <person name="Morin E."/>
            <person name="Kohler A."/>
            <person name="Barry K."/>
            <person name="LaButti K."/>
            <person name="Morin E."/>
            <person name="Salamov A."/>
            <person name="Lipzen A."/>
            <person name="Mereny Z."/>
            <person name="Hegedus B."/>
            <person name="Baldrian P."/>
            <person name="Stursova M."/>
            <person name="Weitz H."/>
            <person name="Taylor A."/>
            <person name="Grigoriev I.V."/>
            <person name="Nagy L.G."/>
            <person name="Martin F."/>
            <person name="Kauserud H."/>
        </authorList>
    </citation>
    <scope>NUCLEOTIDE SEQUENCE</scope>
    <source>
        <strain evidence="2">CBHHK188m</strain>
    </source>
</reference>
<dbReference type="AlphaFoldDB" id="A0AAD7I8D7"/>
<dbReference type="Proteomes" id="UP001215280">
    <property type="component" value="Unassembled WGS sequence"/>
</dbReference>